<feature type="repeat" description="TPR" evidence="4">
    <location>
        <begin position="81"/>
        <end position="114"/>
    </location>
</feature>
<dbReference type="PANTHER" id="PTHR45831">
    <property type="entry name" value="LD24721P"/>
    <property type="match status" value="1"/>
</dbReference>
<dbReference type="GO" id="GO:0006620">
    <property type="term" value="P:post-translational protein targeting to endoplasmic reticulum membrane"/>
    <property type="evidence" value="ECO:0007669"/>
    <property type="project" value="TreeGrafter"/>
</dbReference>
<feature type="repeat" description="TPR" evidence="4">
    <location>
        <begin position="149"/>
        <end position="182"/>
    </location>
</feature>
<dbReference type="SUPFAM" id="SSF48452">
    <property type="entry name" value="TPR-like"/>
    <property type="match status" value="1"/>
</dbReference>
<dbReference type="PROSITE" id="PS50005">
    <property type="entry name" value="TPR"/>
    <property type="match status" value="3"/>
</dbReference>
<sequence length="302" mass="34273">MEKINMQKKTLIFNVLHFLGHEIGASDLTEEKKESIEVAIQCLETAYEITSEDRQNLHKVDLLNQIRVLAQGITEEQQTAAEHHKNLGNNAMKNGEYEEAVREYTKAIESNPKNAVYFCNRAAAYSRLDNNEEAIKDCKQAIVLDPTYGKAYGRLGIAYSNLNNWAEAVKAYEKSLKYDPQNSGYQANLRLAREKLIDSMESAAPPQHRPIDITQFINNESFLHMAREMMANPDFQNIMSGIMAMSQSGDTNFEALFQAGQNLATQMQNQDPRFVENLRRQFDPQNPNNPSPRRDDGSCSDS</sequence>
<dbReference type="Gene3D" id="1.20.5.420">
    <property type="entry name" value="Immunoglobulin FC, subunit C"/>
    <property type="match status" value="1"/>
</dbReference>
<dbReference type="GO" id="GO:0016020">
    <property type="term" value="C:membrane"/>
    <property type="evidence" value="ECO:0007669"/>
    <property type="project" value="TreeGrafter"/>
</dbReference>
<dbReference type="AlphaFoldDB" id="A0AA38M2K9"/>
<dbReference type="InterPro" id="IPR032374">
    <property type="entry name" value="SGTA_dimer"/>
</dbReference>
<keyword evidence="8" id="KW-1185">Reference proteome</keyword>
<feature type="domain" description="SGTA homodimerisation" evidence="6">
    <location>
        <begin position="8"/>
        <end position="58"/>
    </location>
</feature>
<dbReference type="Pfam" id="PF00515">
    <property type="entry name" value="TPR_1"/>
    <property type="match status" value="1"/>
</dbReference>
<dbReference type="Proteomes" id="UP001168821">
    <property type="component" value="Unassembled WGS sequence"/>
</dbReference>
<evidence type="ECO:0000259" key="6">
    <source>
        <dbReference type="Pfam" id="PF16546"/>
    </source>
</evidence>
<organism evidence="7 8">
    <name type="scientific">Zophobas morio</name>
    <dbReference type="NCBI Taxonomy" id="2755281"/>
    <lineage>
        <taxon>Eukaryota</taxon>
        <taxon>Metazoa</taxon>
        <taxon>Ecdysozoa</taxon>
        <taxon>Arthropoda</taxon>
        <taxon>Hexapoda</taxon>
        <taxon>Insecta</taxon>
        <taxon>Pterygota</taxon>
        <taxon>Neoptera</taxon>
        <taxon>Endopterygota</taxon>
        <taxon>Coleoptera</taxon>
        <taxon>Polyphaga</taxon>
        <taxon>Cucujiformia</taxon>
        <taxon>Tenebrionidae</taxon>
        <taxon>Zophobas</taxon>
    </lineage>
</organism>
<feature type="region of interest" description="Disordered" evidence="5">
    <location>
        <begin position="277"/>
        <end position="302"/>
    </location>
</feature>
<dbReference type="GO" id="GO:0060090">
    <property type="term" value="F:molecular adaptor activity"/>
    <property type="evidence" value="ECO:0007669"/>
    <property type="project" value="TreeGrafter"/>
</dbReference>
<dbReference type="PANTHER" id="PTHR45831:SF2">
    <property type="entry name" value="LD24721P"/>
    <property type="match status" value="1"/>
</dbReference>
<feature type="repeat" description="TPR" evidence="4">
    <location>
        <begin position="115"/>
        <end position="148"/>
    </location>
</feature>
<keyword evidence="3 4" id="KW-0802">TPR repeat</keyword>
<dbReference type="SMART" id="SM00028">
    <property type="entry name" value="TPR"/>
    <property type="match status" value="3"/>
</dbReference>
<protein>
    <recommendedName>
        <fullName evidence="6">SGTA homodimerisation domain-containing protein</fullName>
    </recommendedName>
</protein>
<dbReference type="InterPro" id="IPR011990">
    <property type="entry name" value="TPR-like_helical_dom_sf"/>
</dbReference>
<comment type="similarity">
    <text evidence="1">Belongs to the SGT family.</text>
</comment>
<name>A0AA38M2K9_9CUCU</name>
<evidence type="ECO:0000313" key="8">
    <source>
        <dbReference type="Proteomes" id="UP001168821"/>
    </source>
</evidence>
<dbReference type="PROSITE" id="PS50293">
    <property type="entry name" value="TPR_REGION"/>
    <property type="match status" value="2"/>
</dbReference>
<dbReference type="EMBL" id="JALNTZ010000010">
    <property type="protein sequence ID" value="KAJ3640012.1"/>
    <property type="molecule type" value="Genomic_DNA"/>
</dbReference>
<reference evidence="7" key="1">
    <citation type="journal article" date="2023" name="G3 (Bethesda)">
        <title>Whole genome assemblies of Zophobas morio and Tenebrio molitor.</title>
        <authorList>
            <person name="Kaur S."/>
            <person name="Stinson S.A."/>
            <person name="diCenzo G.C."/>
        </authorList>
    </citation>
    <scope>NUCLEOTIDE SEQUENCE</scope>
    <source>
        <strain evidence="7">QUZm001</strain>
    </source>
</reference>
<feature type="compositionally biased region" description="Basic and acidic residues" evidence="5">
    <location>
        <begin position="292"/>
        <end position="302"/>
    </location>
</feature>
<comment type="caution">
    <text evidence="7">The sequence shown here is derived from an EMBL/GenBank/DDBJ whole genome shotgun (WGS) entry which is preliminary data.</text>
</comment>
<dbReference type="Pfam" id="PF13414">
    <property type="entry name" value="TPR_11"/>
    <property type="match status" value="1"/>
</dbReference>
<dbReference type="GO" id="GO:0072380">
    <property type="term" value="C:TRC complex"/>
    <property type="evidence" value="ECO:0007669"/>
    <property type="project" value="TreeGrafter"/>
</dbReference>
<evidence type="ECO:0000313" key="7">
    <source>
        <dbReference type="EMBL" id="KAJ3640012.1"/>
    </source>
</evidence>
<dbReference type="Pfam" id="PF16546">
    <property type="entry name" value="SGTA_dimer"/>
    <property type="match status" value="1"/>
</dbReference>
<evidence type="ECO:0000256" key="1">
    <source>
        <dbReference type="ARBA" id="ARBA00008175"/>
    </source>
</evidence>
<proteinExistence type="inferred from homology"/>
<evidence type="ECO:0000256" key="5">
    <source>
        <dbReference type="SAM" id="MobiDB-lite"/>
    </source>
</evidence>
<evidence type="ECO:0000256" key="3">
    <source>
        <dbReference type="ARBA" id="ARBA00022803"/>
    </source>
</evidence>
<accession>A0AA38M2K9</accession>
<evidence type="ECO:0000256" key="4">
    <source>
        <dbReference type="PROSITE-ProRule" id="PRU00339"/>
    </source>
</evidence>
<dbReference type="InterPro" id="IPR047150">
    <property type="entry name" value="SGT"/>
</dbReference>
<evidence type="ECO:0000256" key="2">
    <source>
        <dbReference type="ARBA" id="ARBA00022737"/>
    </source>
</evidence>
<dbReference type="InterPro" id="IPR019734">
    <property type="entry name" value="TPR_rpt"/>
</dbReference>
<gene>
    <name evidence="7" type="ORF">Zmor_003335</name>
</gene>
<dbReference type="Gene3D" id="1.25.40.10">
    <property type="entry name" value="Tetratricopeptide repeat domain"/>
    <property type="match status" value="1"/>
</dbReference>
<keyword evidence="2" id="KW-0677">Repeat</keyword>